<dbReference type="Proteomes" id="UP000637423">
    <property type="component" value="Unassembled WGS sequence"/>
</dbReference>
<feature type="transmembrane region" description="Helical" evidence="1">
    <location>
        <begin position="32"/>
        <end position="51"/>
    </location>
</feature>
<accession>A0A916V222</accession>
<comment type="caution">
    <text evidence="2">The sequence shown here is derived from an EMBL/GenBank/DDBJ whole genome shotgun (WGS) entry which is preliminary data.</text>
</comment>
<name>A0A916V222_9BURK</name>
<keyword evidence="3" id="KW-1185">Reference proteome</keyword>
<evidence type="ECO:0000313" key="3">
    <source>
        <dbReference type="Proteomes" id="UP000637423"/>
    </source>
</evidence>
<sequence>MVGAVDIGDAYGQRSGIVELVFGKNQIKASHIAIVLMMVTVNTGLILASFGTELDGDSAW</sequence>
<keyword evidence="1" id="KW-0472">Membrane</keyword>
<protein>
    <submittedName>
        <fullName evidence="2">Uncharacterized protein</fullName>
    </submittedName>
</protein>
<gene>
    <name evidence="2" type="ORF">GCM10011396_52940</name>
</gene>
<evidence type="ECO:0000256" key="1">
    <source>
        <dbReference type="SAM" id="Phobius"/>
    </source>
</evidence>
<proteinExistence type="predicted"/>
<organism evidence="2 3">
    <name type="scientific">Undibacterium terreum</name>
    <dbReference type="NCBI Taxonomy" id="1224302"/>
    <lineage>
        <taxon>Bacteria</taxon>
        <taxon>Pseudomonadati</taxon>
        <taxon>Pseudomonadota</taxon>
        <taxon>Betaproteobacteria</taxon>
        <taxon>Burkholderiales</taxon>
        <taxon>Oxalobacteraceae</taxon>
        <taxon>Undibacterium</taxon>
    </lineage>
</organism>
<dbReference type="AlphaFoldDB" id="A0A916V222"/>
<evidence type="ECO:0000313" key="2">
    <source>
        <dbReference type="EMBL" id="GGC98827.1"/>
    </source>
</evidence>
<reference evidence="2" key="2">
    <citation type="submission" date="2020-09" db="EMBL/GenBank/DDBJ databases">
        <authorList>
            <person name="Sun Q."/>
            <person name="Zhou Y."/>
        </authorList>
    </citation>
    <scope>NUCLEOTIDE SEQUENCE</scope>
    <source>
        <strain evidence="2">CGMCC 1.10998</strain>
    </source>
</reference>
<keyword evidence="1" id="KW-0812">Transmembrane</keyword>
<dbReference type="EMBL" id="BMED01000008">
    <property type="protein sequence ID" value="GGC98827.1"/>
    <property type="molecule type" value="Genomic_DNA"/>
</dbReference>
<reference evidence="2" key="1">
    <citation type="journal article" date="2014" name="Int. J. Syst. Evol. Microbiol.">
        <title>Complete genome sequence of Corynebacterium casei LMG S-19264T (=DSM 44701T), isolated from a smear-ripened cheese.</title>
        <authorList>
            <consortium name="US DOE Joint Genome Institute (JGI-PGF)"/>
            <person name="Walter F."/>
            <person name="Albersmeier A."/>
            <person name="Kalinowski J."/>
            <person name="Ruckert C."/>
        </authorList>
    </citation>
    <scope>NUCLEOTIDE SEQUENCE</scope>
    <source>
        <strain evidence="2">CGMCC 1.10998</strain>
    </source>
</reference>
<keyword evidence="1" id="KW-1133">Transmembrane helix</keyword>